<feature type="domain" description="RNase H type-1" evidence="1">
    <location>
        <begin position="137"/>
        <end position="197"/>
    </location>
</feature>
<organism evidence="2 3">
    <name type="scientific">Ilex paraguariensis</name>
    <name type="common">yerba mate</name>
    <dbReference type="NCBI Taxonomy" id="185542"/>
    <lineage>
        <taxon>Eukaryota</taxon>
        <taxon>Viridiplantae</taxon>
        <taxon>Streptophyta</taxon>
        <taxon>Embryophyta</taxon>
        <taxon>Tracheophyta</taxon>
        <taxon>Spermatophyta</taxon>
        <taxon>Magnoliopsida</taxon>
        <taxon>eudicotyledons</taxon>
        <taxon>Gunneridae</taxon>
        <taxon>Pentapetalae</taxon>
        <taxon>asterids</taxon>
        <taxon>campanulids</taxon>
        <taxon>Aquifoliales</taxon>
        <taxon>Aquifoliaceae</taxon>
        <taxon>Ilex</taxon>
    </lineage>
</organism>
<keyword evidence="3" id="KW-1185">Reference proteome</keyword>
<dbReference type="PANTHER" id="PTHR47723:SF24">
    <property type="entry name" value="RNASE H TYPE-1 DOMAIN-CONTAINING PROTEIN"/>
    <property type="match status" value="1"/>
</dbReference>
<sequence>MVETDSYSLFQMVRGLAAVPWKMQYLLERIKMLFGFLNLQIKHIYREANSLADFLASFAVKSEQYTEFSANNILPSIGRLILQQDLYGFPYARLKSLICDQREESRAVLQFLLAAPFPICLDYLLDFFCELLSLDDQIMVETDSYSLFQMVRGLAAVPWKMQYLLERIKMLFGFLNLQIKHIYREANSLADFLASFAVKSEQYTEFSANNILPSIGRLILQQDLYGFPYARLKSLICDQREESRAVLQFLLAAPFPICLDYLLDFFCELLSLDDQIIKGLILIILDRLLVFPVSSWTVSVAISSVA</sequence>
<dbReference type="AlphaFoldDB" id="A0ABC8S8R9"/>
<dbReference type="InterPro" id="IPR053151">
    <property type="entry name" value="RNase_H-like"/>
</dbReference>
<evidence type="ECO:0000313" key="3">
    <source>
        <dbReference type="Proteomes" id="UP001642360"/>
    </source>
</evidence>
<dbReference type="PANTHER" id="PTHR47723">
    <property type="entry name" value="OS05G0353850 PROTEIN"/>
    <property type="match status" value="1"/>
</dbReference>
<gene>
    <name evidence="2" type="ORF">ILEXP_LOCUS21894</name>
</gene>
<comment type="caution">
    <text evidence="2">The sequence shown here is derived from an EMBL/GenBank/DDBJ whole genome shotgun (WGS) entry which is preliminary data.</text>
</comment>
<dbReference type="Proteomes" id="UP001642360">
    <property type="component" value="Unassembled WGS sequence"/>
</dbReference>
<dbReference type="Pfam" id="PF13456">
    <property type="entry name" value="RVT_3"/>
    <property type="match status" value="2"/>
</dbReference>
<proteinExistence type="predicted"/>
<evidence type="ECO:0000313" key="2">
    <source>
        <dbReference type="EMBL" id="CAK9153606.1"/>
    </source>
</evidence>
<dbReference type="Gene3D" id="3.30.420.10">
    <property type="entry name" value="Ribonuclease H-like superfamily/Ribonuclease H"/>
    <property type="match status" value="1"/>
</dbReference>
<dbReference type="SUPFAM" id="SSF53098">
    <property type="entry name" value="Ribonuclease H-like"/>
    <property type="match status" value="1"/>
</dbReference>
<dbReference type="InterPro" id="IPR012337">
    <property type="entry name" value="RNaseH-like_sf"/>
</dbReference>
<accession>A0ABC8S8R9</accession>
<protein>
    <recommendedName>
        <fullName evidence="1">RNase H type-1 domain-containing protein</fullName>
    </recommendedName>
</protein>
<reference evidence="2 3" key="1">
    <citation type="submission" date="2024-02" db="EMBL/GenBank/DDBJ databases">
        <authorList>
            <person name="Vignale AGUSTIN F."/>
            <person name="Sosa J E."/>
            <person name="Modenutti C."/>
        </authorList>
    </citation>
    <scope>NUCLEOTIDE SEQUENCE [LARGE SCALE GENOMIC DNA]</scope>
</reference>
<name>A0ABC8S8R9_9AQUA</name>
<feature type="domain" description="RNase H type-1" evidence="1">
    <location>
        <begin position="2"/>
        <end position="59"/>
    </location>
</feature>
<dbReference type="EMBL" id="CAUOFW020002425">
    <property type="protein sequence ID" value="CAK9153606.1"/>
    <property type="molecule type" value="Genomic_DNA"/>
</dbReference>
<dbReference type="InterPro" id="IPR002156">
    <property type="entry name" value="RNaseH_domain"/>
</dbReference>
<evidence type="ECO:0000259" key="1">
    <source>
        <dbReference type="Pfam" id="PF13456"/>
    </source>
</evidence>
<dbReference type="CDD" id="cd06222">
    <property type="entry name" value="RNase_H_like"/>
    <property type="match status" value="2"/>
</dbReference>
<dbReference type="InterPro" id="IPR044730">
    <property type="entry name" value="RNase_H-like_dom_plant"/>
</dbReference>
<dbReference type="InterPro" id="IPR036397">
    <property type="entry name" value="RNaseH_sf"/>
</dbReference>